<dbReference type="PANTHER" id="PTHR10443:SF12">
    <property type="entry name" value="DIPEPTIDASE"/>
    <property type="match status" value="1"/>
</dbReference>
<protein>
    <submittedName>
        <fullName evidence="1">Membrane dipeptidase</fullName>
        <ecNumber evidence="1">3.4.13.19</ecNumber>
    </submittedName>
</protein>
<dbReference type="Gene3D" id="3.20.20.140">
    <property type="entry name" value="Metal-dependent hydrolases"/>
    <property type="match status" value="1"/>
</dbReference>
<evidence type="ECO:0000313" key="2">
    <source>
        <dbReference type="Proteomes" id="UP000006443"/>
    </source>
</evidence>
<gene>
    <name evidence="1" type="ORF">DealDRAFT_0446</name>
</gene>
<dbReference type="GO" id="GO:0070573">
    <property type="term" value="F:metallodipeptidase activity"/>
    <property type="evidence" value="ECO:0007669"/>
    <property type="project" value="InterPro"/>
</dbReference>
<dbReference type="EMBL" id="ACJM01000002">
    <property type="protein sequence ID" value="EEG78516.1"/>
    <property type="molecule type" value="Genomic_DNA"/>
</dbReference>
<dbReference type="eggNOG" id="COG2355">
    <property type="taxonomic scope" value="Bacteria"/>
</dbReference>
<comment type="caution">
    <text evidence="1">The sequence shown here is derived from an EMBL/GenBank/DDBJ whole genome shotgun (WGS) entry which is preliminary data.</text>
</comment>
<keyword evidence="2" id="KW-1185">Reference proteome</keyword>
<dbReference type="OrthoDB" id="9804920at2"/>
<dbReference type="SUPFAM" id="SSF51556">
    <property type="entry name" value="Metallo-dependent hydrolases"/>
    <property type="match status" value="1"/>
</dbReference>
<dbReference type="STRING" id="555088.DealDRAFT_0446"/>
<keyword evidence="1" id="KW-0378">Hydrolase</keyword>
<keyword evidence="1" id="KW-0645">Protease</keyword>
<proteinExistence type="predicted"/>
<dbReference type="CDD" id="cd01301">
    <property type="entry name" value="rDP_like"/>
    <property type="match status" value="1"/>
</dbReference>
<name>C0GDN3_DETAL</name>
<organism evidence="1 2">
    <name type="scientific">Dethiobacter alkaliphilus AHT 1</name>
    <dbReference type="NCBI Taxonomy" id="555088"/>
    <lineage>
        <taxon>Bacteria</taxon>
        <taxon>Bacillati</taxon>
        <taxon>Bacillota</taxon>
        <taxon>Dethiobacteria</taxon>
        <taxon>Dethiobacterales</taxon>
        <taxon>Dethiobacteraceae</taxon>
        <taxon>Dethiobacter</taxon>
    </lineage>
</organism>
<dbReference type="EC" id="3.4.13.19" evidence="1"/>
<reference evidence="1 2" key="1">
    <citation type="submission" date="2009-02" db="EMBL/GenBank/DDBJ databases">
        <title>Sequencing of the draft genome and assembly of Dethiobacter alkaliphilus AHT 1.</title>
        <authorList>
            <consortium name="US DOE Joint Genome Institute (JGI-PGF)"/>
            <person name="Lucas S."/>
            <person name="Copeland A."/>
            <person name="Lapidus A."/>
            <person name="Glavina del Rio T."/>
            <person name="Dalin E."/>
            <person name="Tice H."/>
            <person name="Bruce D."/>
            <person name="Goodwin L."/>
            <person name="Pitluck S."/>
            <person name="Larimer F."/>
            <person name="Land M.L."/>
            <person name="Hauser L."/>
            <person name="Muyzer G."/>
        </authorList>
    </citation>
    <scope>NUCLEOTIDE SEQUENCE [LARGE SCALE GENOMIC DNA]</scope>
    <source>
        <strain evidence="1 2">AHT 1</strain>
    </source>
</reference>
<dbReference type="GO" id="GO:0006508">
    <property type="term" value="P:proteolysis"/>
    <property type="evidence" value="ECO:0007669"/>
    <property type="project" value="InterPro"/>
</dbReference>
<accession>C0GDN3</accession>
<dbReference type="Proteomes" id="UP000006443">
    <property type="component" value="Unassembled WGS sequence"/>
</dbReference>
<dbReference type="PROSITE" id="PS51365">
    <property type="entry name" value="RENAL_DIPEPTIDASE_2"/>
    <property type="match status" value="1"/>
</dbReference>
<dbReference type="InterPro" id="IPR032466">
    <property type="entry name" value="Metal_Hydrolase"/>
</dbReference>
<keyword evidence="1" id="KW-0224">Dipeptidase</keyword>
<dbReference type="Pfam" id="PF01244">
    <property type="entry name" value="Peptidase_M19"/>
    <property type="match status" value="1"/>
</dbReference>
<dbReference type="AlphaFoldDB" id="C0GDN3"/>
<dbReference type="InterPro" id="IPR008257">
    <property type="entry name" value="Pept_M19"/>
</dbReference>
<evidence type="ECO:0000313" key="1">
    <source>
        <dbReference type="EMBL" id="EEG78516.1"/>
    </source>
</evidence>
<sequence length="378" mass="41145">MGVFSVIIDKKGAVFRNGFRRSLAGCRRYNFSPVQEKKTWRCPNLTDAAGLHKKSVVVDGHCDTVHLFLGTQGPYSFGELNAVGQADLPRLRSGGVNLQFFAVYIEPEFKPHGALQRTLFLVEHFWREMGKHSKDVVVVKNKADLGVVKNTSKIGALLALEGAEPLENVEMLHILYRLGLRSVGLTWNQRNLLADGVGVGASAGGLTPLGKAMVTEMNSLGIMVDAAHLAPKGFFDLLETVSAPPIVTHANAASLCAHRRNLSDEQLRALSEQGGVVGLTYYPPFVSEQKDATLEDLLDHFCYIAERFGTSVLGLGSDFDGIPRAVQGLEDVSKLPRLTEGLIRRGFSAEEISAILGGNFLRVLQACLPQEETDEDSC</sequence>
<dbReference type="PANTHER" id="PTHR10443">
    <property type="entry name" value="MICROSOMAL DIPEPTIDASE"/>
    <property type="match status" value="1"/>
</dbReference>